<name>A0A815TLD0_9BILA</name>
<dbReference type="Gene3D" id="3.90.176.10">
    <property type="entry name" value="Toxin ADP-ribosyltransferase, Chain A, domain 1"/>
    <property type="match status" value="1"/>
</dbReference>
<dbReference type="SMART" id="SM00028">
    <property type="entry name" value="TPR"/>
    <property type="match status" value="2"/>
</dbReference>
<dbReference type="Proteomes" id="UP000663854">
    <property type="component" value="Unassembled WGS sequence"/>
</dbReference>
<feature type="domain" description="ADP ribosyltransferase" evidence="3">
    <location>
        <begin position="200"/>
        <end position="357"/>
    </location>
</feature>
<accession>A0A815TLD0</accession>
<evidence type="ECO:0000259" key="3">
    <source>
        <dbReference type="Pfam" id="PF03496"/>
    </source>
</evidence>
<dbReference type="PROSITE" id="PS51996">
    <property type="entry name" value="TR_MART"/>
    <property type="match status" value="1"/>
</dbReference>
<gene>
    <name evidence="5" type="ORF">JXQ802_LOCUS55238</name>
    <name evidence="4" type="ORF">PYM288_LOCUS38720</name>
</gene>
<dbReference type="Proteomes" id="UP000663870">
    <property type="component" value="Unassembled WGS sequence"/>
</dbReference>
<dbReference type="EMBL" id="CAJNOH010009714">
    <property type="protein sequence ID" value="CAF1502471.1"/>
    <property type="molecule type" value="Genomic_DNA"/>
</dbReference>
<comment type="caution">
    <text evidence="4">The sequence shown here is derived from an EMBL/GenBank/DDBJ whole genome shotgun (WGS) entry which is preliminary data.</text>
</comment>
<dbReference type="GO" id="GO:0005576">
    <property type="term" value="C:extracellular region"/>
    <property type="evidence" value="ECO:0007669"/>
    <property type="project" value="InterPro"/>
</dbReference>
<feature type="region of interest" description="Disordered" evidence="2">
    <location>
        <begin position="458"/>
        <end position="478"/>
    </location>
</feature>
<evidence type="ECO:0000313" key="5">
    <source>
        <dbReference type="EMBL" id="CAF1655720.1"/>
    </source>
</evidence>
<dbReference type="PROSITE" id="PS50005">
    <property type="entry name" value="TPR"/>
    <property type="match status" value="1"/>
</dbReference>
<dbReference type="Gene3D" id="1.25.40.10">
    <property type="entry name" value="Tetratricopeptide repeat domain"/>
    <property type="match status" value="1"/>
</dbReference>
<keyword evidence="7" id="KW-1185">Reference proteome</keyword>
<feature type="non-terminal residue" evidence="4">
    <location>
        <position position="510"/>
    </location>
</feature>
<dbReference type="InterPro" id="IPR011990">
    <property type="entry name" value="TPR-like_helical_dom_sf"/>
</dbReference>
<dbReference type="Pfam" id="PF03496">
    <property type="entry name" value="ADPrib_exo_Tox"/>
    <property type="match status" value="1"/>
</dbReference>
<evidence type="ECO:0000313" key="7">
    <source>
        <dbReference type="Proteomes" id="UP000663870"/>
    </source>
</evidence>
<evidence type="ECO:0000256" key="1">
    <source>
        <dbReference type="PROSITE-ProRule" id="PRU00339"/>
    </source>
</evidence>
<evidence type="ECO:0000313" key="4">
    <source>
        <dbReference type="EMBL" id="CAF1502471.1"/>
    </source>
</evidence>
<dbReference type="SUPFAM" id="SSF48452">
    <property type="entry name" value="TPR-like"/>
    <property type="match status" value="1"/>
</dbReference>
<organism evidence="4 6">
    <name type="scientific">Rotaria sordida</name>
    <dbReference type="NCBI Taxonomy" id="392033"/>
    <lineage>
        <taxon>Eukaryota</taxon>
        <taxon>Metazoa</taxon>
        <taxon>Spiralia</taxon>
        <taxon>Gnathifera</taxon>
        <taxon>Rotifera</taxon>
        <taxon>Eurotatoria</taxon>
        <taxon>Bdelloidea</taxon>
        <taxon>Philodinida</taxon>
        <taxon>Philodinidae</taxon>
        <taxon>Rotaria</taxon>
    </lineage>
</organism>
<feature type="repeat" description="TPR" evidence="1">
    <location>
        <begin position="426"/>
        <end position="459"/>
    </location>
</feature>
<sequence length="510" mass="59092">VDDEELEIFGLIWLDDNTQSEDNRDTEQRLRSIINRLKKFQDVLQCEKYVMKRSSKDRLVIIVSGRLGRIIVPTIHEVRQVVSIYVYCMNKKANEEWTHHFPKVHAVITELDELVSRITADHKIQKVVEEPLSINIFNGQSIAGINGKFVFSQVLIDCLLRLESDEKDKTELIKRCKKTYDGNNIELRNIREFKKKYSSDKALQWYSRESFFYKTLNAVLRNEDIHMMFLFREFIADIQHQLKSFRTDKIQRLYRGQRISKEELVTLEQNCGQLISVNSFFSTSADEKQARAFLHASHAANNLEKVLFEINADPKMTATKPYADISGNSEYPGESEILFMIGSIFRLNSVGQNSDDNIWIIRMTLCSENESDLKNVLQYMKHQLGTGETNLRTLGKVLWEMGRLDLAEQYFIRLLNNLPENHHLLSDLYEDLGKIASLTGDYDKSIDYHQKSLALKDSNKSMNTMHADESNNQNKPMSKSVNHLMTSTTNTKEQEIFEVVYTVTTDVGSI</sequence>
<feature type="compositionally biased region" description="Polar residues" evidence="2">
    <location>
        <begin position="460"/>
        <end position="478"/>
    </location>
</feature>
<dbReference type="InterPro" id="IPR003540">
    <property type="entry name" value="ADP-ribosyltransferase"/>
</dbReference>
<protein>
    <recommendedName>
        <fullName evidence="3">ADP ribosyltransferase domain-containing protein</fullName>
    </recommendedName>
</protein>
<evidence type="ECO:0000313" key="6">
    <source>
        <dbReference type="Proteomes" id="UP000663854"/>
    </source>
</evidence>
<feature type="non-terminal residue" evidence="4">
    <location>
        <position position="1"/>
    </location>
</feature>
<dbReference type="Pfam" id="PF13424">
    <property type="entry name" value="TPR_12"/>
    <property type="match status" value="1"/>
</dbReference>
<proteinExistence type="predicted"/>
<dbReference type="InterPro" id="IPR019734">
    <property type="entry name" value="TPR_rpt"/>
</dbReference>
<evidence type="ECO:0000256" key="2">
    <source>
        <dbReference type="SAM" id="MobiDB-lite"/>
    </source>
</evidence>
<dbReference type="SUPFAM" id="SSF56399">
    <property type="entry name" value="ADP-ribosylation"/>
    <property type="match status" value="1"/>
</dbReference>
<keyword evidence="1" id="KW-0802">TPR repeat</keyword>
<dbReference type="EMBL" id="CAJNOL010011505">
    <property type="protein sequence ID" value="CAF1655720.1"/>
    <property type="molecule type" value="Genomic_DNA"/>
</dbReference>
<reference evidence="4" key="1">
    <citation type="submission" date="2021-02" db="EMBL/GenBank/DDBJ databases">
        <authorList>
            <person name="Nowell W R."/>
        </authorList>
    </citation>
    <scope>NUCLEOTIDE SEQUENCE</scope>
</reference>
<dbReference type="AlphaFoldDB" id="A0A815TLD0"/>